<sequence>MQSGVGSSRSNGSNVTVSTLSQTNTGLTEHDYIGFSEVSSSSSDYVQERCNAGGLGETELNLGLSLSYKRTNNATLGGSADKEEYQRPSGSNGRGCYRGYKQWVPPQERVWQGARILTAQDLHRLPPPNMGETATPGYAAFSNTPTRSTIAPATLITAGSKRGPNESVSAITREQAVGWPPVASFRRSKLSTHPRPSGDEQEECVQQPSKSVPNQGSSLYVKVNMDGVPIGRKVDLNAHDSYEALALALEDMFQRPSNANSQNAGQIPMQKTRSVANEPKRSRFLDSSSDFVLTYEDKEGDWMLVGDVPWRMFVNTVKRLRIMKTSDANGL</sequence>
<reference evidence="11 12" key="1">
    <citation type="journal article" date="2021" name="Nat. Plants">
        <title>The Taxus genome provides insights into paclitaxel biosynthesis.</title>
        <authorList>
            <person name="Xiong X."/>
            <person name="Gou J."/>
            <person name="Liao Q."/>
            <person name="Li Y."/>
            <person name="Zhou Q."/>
            <person name="Bi G."/>
            <person name="Li C."/>
            <person name="Du R."/>
            <person name="Wang X."/>
            <person name="Sun T."/>
            <person name="Guo L."/>
            <person name="Liang H."/>
            <person name="Lu P."/>
            <person name="Wu Y."/>
            <person name="Zhang Z."/>
            <person name="Ro D.K."/>
            <person name="Shang Y."/>
            <person name="Huang S."/>
            <person name="Yan J."/>
        </authorList>
    </citation>
    <scope>NUCLEOTIDE SEQUENCE [LARGE SCALE GENOMIC DNA]</scope>
    <source>
        <strain evidence="11">Ta-2019</strain>
    </source>
</reference>
<comment type="caution">
    <text evidence="11">The sequence shown here is derived from an EMBL/GenBank/DDBJ whole genome shotgun (WGS) entry which is preliminary data.</text>
</comment>
<dbReference type="InterPro" id="IPR033389">
    <property type="entry name" value="AUX/IAA_dom"/>
</dbReference>
<dbReference type="FunFam" id="3.10.20.90:FF:000078">
    <property type="entry name" value="Auxin-responsive protein"/>
    <property type="match status" value="1"/>
</dbReference>
<keyword evidence="7 8" id="KW-0927">Auxin signaling pathway</keyword>
<dbReference type="Gene3D" id="3.10.20.90">
    <property type="entry name" value="Phosphatidylinositol 3-kinase Catalytic Subunit, Chain A, domain 1"/>
    <property type="match status" value="1"/>
</dbReference>
<dbReference type="GO" id="GO:0006355">
    <property type="term" value="P:regulation of DNA-templated transcription"/>
    <property type="evidence" value="ECO:0007669"/>
    <property type="project" value="InterPro"/>
</dbReference>
<organism evidence="11 12">
    <name type="scientific">Taxus chinensis</name>
    <name type="common">Chinese yew</name>
    <name type="synonym">Taxus wallichiana var. chinensis</name>
    <dbReference type="NCBI Taxonomy" id="29808"/>
    <lineage>
        <taxon>Eukaryota</taxon>
        <taxon>Viridiplantae</taxon>
        <taxon>Streptophyta</taxon>
        <taxon>Embryophyta</taxon>
        <taxon>Tracheophyta</taxon>
        <taxon>Spermatophyta</taxon>
        <taxon>Pinopsida</taxon>
        <taxon>Pinidae</taxon>
        <taxon>Conifers II</taxon>
        <taxon>Cupressales</taxon>
        <taxon>Taxaceae</taxon>
        <taxon>Taxus</taxon>
    </lineage>
</organism>
<keyword evidence="5 8" id="KW-0804">Transcription</keyword>
<feature type="region of interest" description="Disordered" evidence="9">
    <location>
        <begin position="258"/>
        <end position="279"/>
    </location>
</feature>
<feature type="region of interest" description="Disordered" evidence="9">
    <location>
        <begin position="184"/>
        <end position="218"/>
    </location>
</feature>
<comment type="subunit">
    <text evidence="8">Homodimers and heterodimers.</text>
</comment>
<evidence type="ECO:0000256" key="4">
    <source>
        <dbReference type="ARBA" id="ARBA00023015"/>
    </source>
</evidence>
<feature type="region of interest" description="Disordered" evidence="9">
    <location>
        <begin position="1"/>
        <end position="29"/>
    </location>
</feature>
<evidence type="ECO:0000259" key="10">
    <source>
        <dbReference type="PROSITE" id="PS51745"/>
    </source>
</evidence>
<dbReference type="InterPro" id="IPR003311">
    <property type="entry name" value="AUX_IAA"/>
</dbReference>
<keyword evidence="3 8" id="KW-0678">Repressor</keyword>
<evidence type="ECO:0000256" key="2">
    <source>
        <dbReference type="ARBA" id="ARBA00006728"/>
    </source>
</evidence>
<dbReference type="PANTHER" id="PTHR31734:SF28">
    <property type="entry name" value="AUXIN-RESPONSIVE PROTEIN IAA13"/>
    <property type="match status" value="1"/>
</dbReference>
<dbReference type="PROSITE" id="PS51745">
    <property type="entry name" value="PB1"/>
    <property type="match status" value="1"/>
</dbReference>
<dbReference type="GO" id="GO:0005634">
    <property type="term" value="C:nucleus"/>
    <property type="evidence" value="ECO:0007669"/>
    <property type="project" value="UniProtKB-SubCell"/>
</dbReference>
<evidence type="ECO:0000313" key="12">
    <source>
        <dbReference type="Proteomes" id="UP000824469"/>
    </source>
</evidence>
<keyword evidence="6 8" id="KW-0539">Nucleus</keyword>
<gene>
    <name evidence="11" type="ORF">KI387_024116</name>
</gene>
<protein>
    <recommendedName>
        <fullName evidence="8">Auxin-responsive protein</fullName>
    </recommendedName>
</protein>
<comment type="subcellular location">
    <subcellularLocation>
        <location evidence="1 8">Nucleus</location>
    </subcellularLocation>
</comment>
<feature type="compositionally biased region" description="Polar residues" evidence="9">
    <location>
        <begin position="204"/>
        <end position="218"/>
    </location>
</feature>
<dbReference type="EMBL" id="JAHRHJ020000005">
    <property type="protein sequence ID" value="KAH9315489.1"/>
    <property type="molecule type" value="Genomic_DNA"/>
</dbReference>
<evidence type="ECO:0000256" key="6">
    <source>
        <dbReference type="ARBA" id="ARBA00023242"/>
    </source>
</evidence>
<name>A0AA38G2N8_TAXCH</name>
<dbReference type="AlphaFoldDB" id="A0AA38G2N8"/>
<dbReference type="InterPro" id="IPR053793">
    <property type="entry name" value="PB1-like"/>
</dbReference>
<comment type="similarity">
    <text evidence="2 8">Belongs to the Aux/IAA family.</text>
</comment>
<dbReference type="OMA" id="ANSQNAG"/>
<feature type="compositionally biased region" description="Low complexity" evidence="9">
    <location>
        <begin position="1"/>
        <end position="19"/>
    </location>
</feature>
<dbReference type="PANTHER" id="PTHR31734">
    <property type="entry name" value="AUXIN-RESPONSIVE PROTEIN IAA17"/>
    <property type="match status" value="1"/>
</dbReference>
<dbReference type="GO" id="GO:0009734">
    <property type="term" value="P:auxin-activated signaling pathway"/>
    <property type="evidence" value="ECO:0007669"/>
    <property type="project" value="UniProtKB-UniRule"/>
</dbReference>
<evidence type="ECO:0000256" key="9">
    <source>
        <dbReference type="SAM" id="MobiDB-lite"/>
    </source>
</evidence>
<evidence type="ECO:0000256" key="3">
    <source>
        <dbReference type="ARBA" id="ARBA00022491"/>
    </source>
</evidence>
<evidence type="ECO:0000256" key="5">
    <source>
        <dbReference type="ARBA" id="ARBA00023163"/>
    </source>
</evidence>
<keyword evidence="4 8" id="KW-0805">Transcription regulation</keyword>
<dbReference type="SUPFAM" id="SSF54277">
    <property type="entry name" value="CAD &amp; PB1 domains"/>
    <property type="match status" value="1"/>
</dbReference>
<evidence type="ECO:0000313" key="11">
    <source>
        <dbReference type="EMBL" id="KAH9315489.1"/>
    </source>
</evidence>
<feature type="non-terminal residue" evidence="11">
    <location>
        <position position="1"/>
    </location>
</feature>
<feature type="region of interest" description="Disordered" evidence="9">
    <location>
        <begin position="72"/>
        <end position="92"/>
    </location>
</feature>
<accession>A0AA38G2N8</accession>
<proteinExistence type="inferred from homology"/>
<feature type="compositionally biased region" description="Polar residues" evidence="9">
    <location>
        <begin position="258"/>
        <end position="275"/>
    </location>
</feature>
<evidence type="ECO:0000256" key="1">
    <source>
        <dbReference type="ARBA" id="ARBA00004123"/>
    </source>
</evidence>
<feature type="domain" description="PB1" evidence="10">
    <location>
        <begin position="218"/>
        <end position="325"/>
    </location>
</feature>
<evidence type="ECO:0000256" key="7">
    <source>
        <dbReference type="ARBA" id="ARBA00023294"/>
    </source>
</evidence>
<comment type="function">
    <text evidence="8">Aux/IAA proteins are short-lived transcriptional factors that function as repressors of early auxin response genes at low auxin concentrations.</text>
</comment>
<dbReference type="Pfam" id="PF02309">
    <property type="entry name" value="AUX_IAA"/>
    <property type="match status" value="1"/>
</dbReference>
<dbReference type="Proteomes" id="UP000824469">
    <property type="component" value="Unassembled WGS sequence"/>
</dbReference>
<evidence type="ECO:0000256" key="8">
    <source>
        <dbReference type="RuleBase" id="RU004549"/>
    </source>
</evidence>
<keyword evidence="12" id="KW-1185">Reference proteome</keyword>